<proteinExistence type="predicted"/>
<name>A0A5S4FUE6_9ACTN</name>
<organism evidence="1 2">
    <name type="scientific">Nonomuraea turkmeniaca</name>
    <dbReference type="NCBI Taxonomy" id="103838"/>
    <lineage>
        <taxon>Bacteria</taxon>
        <taxon>Bacillati</taxon>
        <taxon>Actinomycetota</taxon>
        <taxon>Actinomycetes</taxon>
        <taxon>Streptosporangiales</taxon>
        <taxon>Streptosporangiaceae</taxon>
        <taxon>Nonomuraea</taxon>
    </lineage>
</organism>
<dbReference type="RefSeq" id="WP_138669698.1">
    <property type="nucleotide sequence ID" value="NZ_VCKY01000117.1"/>
</dbReference>
<reference evidence="1 2" key="1">
    <citation type="submission" date="2019-05" db="EMBL/GenBank/DDBJ databases">
        <title>Draft genome sequence of Nonomuraea turkmeniaca DSM 43926.</title>
        <authorList>
            <person name="Saricaoglu S."/>
            <person name="Isik K."/>
        </authorList>
    </citation>
    <scope>NUCLEOTIDE SEQUENCE [LARGE SCALE GENOMIC DNA]</scope>
    <source>
        <strain evidence="1 2">DSM 43926</strain>
    </source>
</reference>
<dbReference type="EMBL" id="VCKY01000117">
    <property type="protein sequence ID" value="TMR13800.1"/>
    <property type="molecule type" value="Genomic_DNA"/>
</dbReference>
<evidence type="ECO:0000313" key="2">
    <source>
        <dbReference type="Proteomes" id="UP000309128"/>
    </source>
</evidence>
<protein>
    <submittedName>
        <fullName evidence="1">Uncharacterized protein</fullName>
    </submittedName>
</protein>
<gene>
    <name evidence="1" type="ORF">ETD86_29995</name>
</gene>
<sequence length="121" mass="12855">MTLTTRSPAPPAPQALAMPLEVMLGAAIVRTLRRGGEFHHRPAPGDEAVLQRAARMAGVELAPSGLTVVREDDVFVVSWTGERPGRRLREAAQAVLRRYVEHPAGDELAGAASGSADRIPA</sequence>
<keyword evidence="2" id="KW-1185">Reference proteome</keyword>
<accession>A0A5S4FUE6</accession>
<comment type="caution">
    <text evidence="1">The sequence shown here is derived from an EMBL/GenBank/DDBJ whole genome shotgun (WGS) entry which is preliminary data.</text>
</comment>
<dbReference type="AlphaFoldDB" id="A0A5S4FUE6"/>
<dbReference type="Proteomes" id="UP000309128">
    <property type="component" value="Unassembled WGS sequence"/>
</dbReference>
<evidence type="ECO:0000313" key="1">
    <source>
        <dbReference type="EMBL" id="TMR13800.1"/>
    </source>
</evidence>